<name>A0A951UEJ7_9CYAN</name>
<feature type="transmembrane region" description="Helical" evidence="1">
    <location>
        <begin position="51"/>
        <end position="81"/>
    </location>
</feature>
<evidence type="ECO:0000313" key="2">
    <source>
        <dbReference type="EMBL" id="MBW4548866.1"/>
    </source>
</evidence>
<gene>
    <name evidence="2" type="ORF">KME25_31350</name>
</gene>
<proteinExistence type="predicted"/>
<dbReference type="Proteomes" id="UP000753908">
    <property type="component" value="Unassembled WGS sequence"/>
</dbReference>
<reference evidence="2" key="1">
    <citation type="submission" date="2021-05" db="EMBL/GenBank/DDBJ databases">
        <authorList>
            <person name="Pietrasiak N."/>
            <person name="Ward R."/>
            <person name="Stajich J.E."/>
            <person name="Kurbessoian T."/>
        </authorList>
    </citation>
    <scope>NUCLEOTIDE SEQUENCE</scope>
    <source>
        <strain evidence="2">CPER-KK1</strain>
    </source>
</reference>
<keyword evidence="1" id="KW-1133">Transmembrane helix</keyword>
<protein>
    <recommendedName>
        <fullName evidence="4">DUF4282 domain-containing protein</fullName>
    </recommendedName>
</protein>
<dbReference type="EMBL" id="JAHHIF010000074">
    <property type="protein sequence ID" value="MBW4548866.1"/>
    <property type="molecule type" value="Genomic_DNA"/>
</dbReference>
<accession>A0A951UEJ7</accession>
<sequence>MAETPSNSVRLYTRFISILKILQYIGYSVVVFFSLTFVLFTGGIQSFFPPIAIVLVLLQATLGCLIIYVITQGLIAIVDLLSRIEQNTRSQ</sequence>
<reference evidence="2" key="2">
    <citation type="journal article" date="2022" name="Microbiol. Resour. Announc.">
        <title>Metagenome Sequencing to Explore Phylogenomics of Terrestrial Cyanobacteria.</title>
        <authorList>
            <person name="Ward R.D."/>
            <person name="Stajich J.E."/>
            <person name="Johansen J.R."/>
            <person name="Huntemann M."/>
            <person name="Clum A."/>
            <person name="Foster B."/>
            <person name="Foster B."/>
            <person name="Roux S."/>
            <person name="Palaniappan K."/>
            <person name="Varghese N."/>
            <person name="Mukherjee S."/>
            <person name="Reddy T.B.K."/>
            <person name="Daum C."/>
            <person name="Copeland A."/>
            <person name="Chen I.A."/>
            <person name="Ivanova N.N."/>
            <person name="Kyrpides N.C."/>
            <person name="Shapiro N."/>
            <person name="Eloe-Fadrosh E.A."/>
            <person name="Pietrasiak N."/>
        </authorList>
    </citation>
    <scope>NUCLEOTIDE SEQUENCE</scope>
    <source>
        <strain evidence="2">CPER-KK1</strain>
    </source>
</reference>
<evidence type="ECO:0008006" key="4">
    <source>
        <dbReference type="Google" id="ProtNLM"/>
    </source>
</evidence>
<keyword evidence="1" id="KW-0472">Membrane</keyword>
<keyword evidence="1" id="KW-0812">Transmembrane</keyword>
<organism evidence="2 3">
    <name type="scientific">Symplocastrum torsivum CPER-KK1</name>
    <dbReference type="NCBI Taxonomy" id="450513"/>
    <lineage>
        <taxon>Bacteria</taxon>
        <taxon>Bacillati</taxon>
        <taxon>Cyanobacteriota</taxon>
        <taxon>Cyanophyceae</taxon>
        <taxon>Oscillatoriophycideae</taxon>
        <taxon>Oscillatoriales</taxon>
        <taxon>Microcoleaceae</taxon>
        <taxon>Symplocastrum</taxon>
    </lineage>
</organism>
<dbReference type="AlphaFoldDB" id="A0A951UEJ7"/>
<comment type="caution">
    <text evidence="2">The sequence shown here is derived from an EMBL/GenBank/DDBJ whole genome shotgun (WGS) entry which is preliminary data.</text>
</comment>
<feature type="transmembrane region" description="Helical" evidence="1">
    <location>
        <begin position="21"/>
        <end position="45"/>
    </location>
</feature>
<evidence type="ECO:0000313" key="3">
    <source>
        <dbReference type="Proteomes" id="UP000753908"/>
    </source>
</evidence>
<evidence type="ECO:0000256" key="1">
    <source>
        <dbReference type="SAM" id="Phobius"/>
    </source>
</evidence>